<dbReference type="GO" id="GO:1990316">
    <property type="term" value="C:Atg1/ULK1 kinase complex"/>
    <property type="evidence" value="ECO:0007669"/>
    <property type="project" value="TreeGrafter"/>
</dbReference>
<keyword evidence="5" id="KW-1185">Reference proteome</keyword>
<dbReference type="GO" id="GO:0000407">
    <property type="term" value="C:phagophore assembly site"/>
    <property type="evidence" value="ECO:0007669"/>
    <property type="project" value="TreeGrafter"/>
</dbReference>
<dbReference type="PANTHER" id="PTHR13292">
    <property type="entry name" value="AUTOPHAGY-RELATED PROTEIN 101"/>
    <property type="match status" value="1"/>
</dbReference>
<gene>
    <name evidence="4" type="ORF">CANTADRAFT_89783</name>
</gene>
<dbReference type="AlphaFoldDB" id="A0A1E4SL42"/>
<reference evidence="5" key="1">
    <citation type="submission" date="2016-05" db="EMBL/GenBank/DDBJ databases">
        <title>Comparative genomics of biotechnologically important yeasts.</title>
        <authorList>
            <consortium name="DOE Joint Genome Institute"/>
            <person name="Riley R."/>
            <person name="Haridas S."/>
            <person name="Wolfe K.H."/>
            <person name="Lopes M.R."/>
            <person name="Hittinger C.T."/>
            <person name="Goker M."/>
            <person name="Salamov A."/>
            <person name="Wisecaver J."/>
            <person name="Long T.M."/>
            <person name="Aerts A.L."/>
            <person name="Barry K."/>
            <person name="Choi C."/>
            <person name="Clum A."/>
            <person name="Coughlan A.Y."/>
            <person name="Deshpande S."/>
            <person name="Douglass A.P."/>
            <person name="Hanson S.J."/>
            <person name="Klenk H.-P."/>
            <person name="Labutti K."/>
            <person name="Lapidus A."/>
            <person name="Lindquist E."/>
            <person name="Lipzen A."/>
            <person name="Meier-Kolthoff J.P."/>
            <person name="Ohm R.A."/>
            <person name="Otillar R.P."/>
            <person name="Pangilinan J."/>
            <person name="Peng Y."/>
            <person name="Rokas A."/>
            <person name="Rosa C.A."/>
            <person name="Scheuner C."/>
            <person name="Sibirny A.A."/>
            <person name="Slot J.C."/>
            <person name="Stielow J.B."/>
            <person name="Sun H."/>
            <person name="Kurtzman C.P."/>
            <person name="Blackwell M."/>
            <person name="Grigoriev I.V."/>
            <person name="Jeffries T.W."/>
        </authorList>
    </citation>
    <scope>NUCLEOTIDE SEQUENCE [LARGE SCALE GENOMIC DNA]</scope>
    <source>
        <strain evidence="5">NRRL Y-17324</strain>
    </source>
</reference>
<sequence length="215" mass="24389">MEYTLYLTAERSVVRESLKGVIWTIFFNRLFGPITPTTNEFLSVTYSMAENLPELDTLIDEKVNQLIKLQFDTSNQGVSHGHVIVQFLDKKAGKSKRTGWFGKSETSDDLKLWESWIVSVECLPMATSDHGGDGGPCLNPQDKNRNIEVSIQSFEENLHKIFTIVDSHKDHIPPITSLESLPFPYTIDVERNLSKLNYATEGNDSWGGYIKKMLD</sequence>
<organism evidence="4 5">
    <name type="scientific">Suhomyces tanzawaensis NRRL Y-17324</name>
    <dbReference type="NCBI Taxonomy" id="984487"/>
    <lineage>
        <taxon>Eukaryota</taxon>
        <taxon>Fungi</taxon>
        <taxon>Dikarya</taxon>
        <taxon>Ascomycota</taxon>
        <taxon>Saccharomycotina</taxon>
        <taxon>Pichiomycetes</taxon>
        <taxon>Debaryomycetaceae</taxon>
        <taxon>Suhomyces</taxon>
    </lineage>
</organism>
<dbReference type="GO" id="GO:0019901">
    <property type="term" value="F:protein kinase binding"/>
    <property type="evidence" value="ECO:0007669"/>
    <property type="project" value="TreeGrafter"/>
</dbReference>
<dbReference type="OrthoDB" id="10259639at2759"/>
<dbReference type="InterPro" id="IPR012445">
    <property type="entry name" value="ATG101"/>
</dbReference>
<evidence type="ECO:0000256" key="2">
    <source>
        <dbReference type="ARBA" id="ARBA00018874"/>
    </source>
</evidence>
<dbReference type="Pfam" id="PF07855">
    <property type="entry name" value="ATG101"/>
    <property type="match status" value="1"/>
</dbReference>
<dbReference type="GO" id="GO:0000045">
    <property type="term" value="P:autophagosome assembly"/>
    <property type="evidence" value="ECO:0007669"/>
    <property type="project" value="TreeGrafter"/>
</dbReference>
<evidence type="ECO:0000313" key="5">
    <source>
        <dbReference type="Proteomes" id="UP000094285"/>
    </source>
</evidence>
<dbReference type="RefSeq" id="XP_020065330.1">
    <property type="nucleotide sequence ID" value="XM_020211607.1"/>
</dbReference>
<dbReference type="STRING" id="984487.A0A1E4SL42"/>
<comment type="similarity">
    <text evidence="1">Belongs to the ATG101 family.</text>
</comment>
<dbReference type="GeneID" id="30985743"/>
<accession>A0A1E4SL42</accession>
<evidence type="ECO:0000256" key="3">
    <source>
        <dbReference type="ARBA" id="ARBA00023006"/>
    </source>
</evidence>
<proteinExistence type="inferred from homology"/>
<name>A0A1E4SL42_9ASCO</name>
<dbReference type="EMBL" id="KV453911">
    <property type="protein sequence ID" value="ODV80208.1"/>
    <property type="molecule type" value="Genomic_DNA"/>
</dbReference>
<protein>
    <recommendedName>
        <fullName evidence="2">Autophagy-related protein 101</fullName>
    </recommendedName>
</protein>
<dbReference type="PANTHER" id="PTHR13292:SF0">
    <property type="entry name" value="AUTOPHAGY-RELATED PROTEIN 101"/>
    <property type="match status" value="1"/>
</dbReference>
<keyword evidence="3" id="KW-0072">Autophagy</keyword>
<evidence type="ECO:0000313" key="4">
    <source>
        <dbReference type="EMBL" id="ODV80208.1"/>
    </source>
</evidence>
<evidence type="ECO:0000256" key="1">
    <source>
        <dbReference type="ARBA" id="ARBA00007130"/>
    </source>
</evidence>
<dbReference type="Proteomes" id="UP000094285">
    <property type="component" value="Unassembled WGS sequence"/>
</dbReference>